<reference evidence="3" key="1">
    <citation type="submission" date="2022-11" db="UniProtKB">
        <authorList>
            <consortium name="WormBaseParasite"/>
        </authorList>
    </citation>
    <scope>IDENTIFICATION</scope>
</reference>
<dbReference type="WBParaSite" id="nRc.2.0.1.t22417-RA">
    <property type="protein sequence ID" value="nRc.2.0.1.t22417-RA"/>
    <property type="gene ID" value="nRc.2.0.1.g22417"/>
</dbReference>
<keyword evidence="2" id="KW-1185">Reference proteome</keyword>
<dbReference type="AlphaFoldDB" id="A0A915J7I2"/>
<dbReference type="Proteomes" id="UP000887565">
    <property type="component" value="Unplaced"/>
</dbReference>
<name>A0A915J7I2_ROMCU</name>
<feature type="region of interest" description="Disordered" evidence="1">
    <location>
        <begin position="1"/>
        <end position="35"/>
    </location>
</feature>
<evidence type="ECO:0000256" key="1">
    <source>
        <dbReference type="SAM" id="MobiDB-lite"/>
    </source>
</evidence>
<accession>A0A915J7I2</accession>
<evidence type="ECO:0000313" key="3">
    <source>
        <dbReference type="WBParaSite" id="nRc.2.0.1.t22417-RA"/>
    </source>
</evidence>
<protein>
    <submittedName>
        <fullName evidence="3">Uncharacterized protein</fullName>
    </submittedName>
</protein>
<evidence type="ECO:0000313" key="2">
    <source>
        <dbReference type="Proteomes" id="UP000887565"/>
    </source>
</evidence>
<sequence>MHNFFKFRKSYGGGYHSSRSTISSPRAWKPRKPGGSTPTWWLLKVSQIRPRNDVVSEAAILT</sequence>
<organism evidence="2 3">
    <name type="scientific">Romanomermis culicivorax</name>
    <name type="common">Nematode worm</name>
    <dbReference type="NCBI Taxonomy" id="13658"/>
    <lineage>
        <taxon>Eukaryota</taxon>
        <taxon>Metazoa</taxon>
        <taxon>Ecdysozoa</taxon>
        <taxon>Nematoda</taxon>
        <taxon>Enoplea</taxon>
        <taxon>Dorylaimia</taxon>
        <taxon>Mermithida</taxon>
        <taxon>Mermithoidea</taxon>
        <taxon>Mermithidae</taxon>
        <taxon>Romanomermis</taxon>
    </lineage>
</organism>
<proteinExistence type="predicted"/>